<evidence type="ECO:0000313" key="4">
    <source>
        <dbReference type="Proteomes" id="UP000266915"/>
    </source>
</evidence>
<dbReference type="SUPFAM" id="SSF53067">
    <property type="entry name" value="Actin-like ATPase domain"/>
    <property type="match status" value="1"/>
</dbReference>
<dbReference type="InterPro" id="IPR036388">
    <property type="entry name" value="WH-like_DNA-bd_sf"/>
</dbReference>
<dbReference type="InterPro" id="IPR043129">
    <property type="entry name" value="ATPase_NBD"/>
</dbReference>
<dbReference type="InterPro" id="IPR036390">
    <property type="entry name" value="WH_DNA-bd_sf"/>
</dbReference>
<dbReference type="RefSeq" id="WP_234994113.1">
    <property type="nucleotide sequence ID" value="NZ_FXAP01000004.1"/>
</dbReference>
<dbReference type="Gene3D" id="1.10.10.10">
    <property type="entry name" value="Winged helix-like DNA-binding domain superfamily/Winged helix DNA-binding domain"/>
    <property type="match status" value="1"/>
</dbReference>
<gene>
    <name evidence="3" type="ORF">EDD42_2870</name>
</gene>
<dbReference type="PANTHER" id="PTHR18964:SF149">
    <property type="entry name" value="BIFUNCTIONAL UDP-N-ACETYLGLUCOSAMINE 2-EPIMERASE_N-ACETYLMANNOSAMINE KINASE"/>
    <property type="match status" value="1"/>
</dbReference>
<organism evidence="3 4">
    <name type="scientific">Plantibacter flavus</name>
    <dbReference type="NCBI Taxonomy" id="150123"/>
    <lineage>
        <taxon>Bacteria</taxon>
        <taxon>Bacillati</taxon>
        <taxon>Actinomycetota</taxon>
        <taxon>Actinomycetes</taxon>
        <taxon>Micrococcales</taxon>
        <taxon>Microbacteriaceae</taxon>
        <taxon>Plantibacter</taxon>
    </lineage>
</organism>
<name>A0A3N2C658_9MICO</name>
<feature type="region of interest" description="Disordered" evidence="2">
    <location>
        <begin position="1"/>
        <end position="21"/>
    </location>
</feature>
<evidence type="ECO:0000256" key="2">
    <source>
        <dbReference type="SAM" id="MobiDB-lite"/>
    </source>
</evidence>
<dbReference type="SUPFAM" id="SSF46785">
    <property type="entry name" value="Winged helix' DNA-binding domain"/>
    <property type="match status" value="1"/>
</dbReference>
<comment type="similarity">
    <text evidence="1">Belongs to the ROK (NagC/XylR) family.</text>
</comment>
<protein>
    <submittedName>
        <fullName evidence="3">Putative NBD/HSP70 family sugar kinase</fullName>
    </submittedName>
</protein>
<keyword evidence="3" id="KW-0808">Transferase</keyword>
<accession>A0A3N2C658</accession>
<dbReference type="AlphaFoldDB" id="A0A3N2C658"/>
<proteinExistence type="inferred from homology"/>
<sequence length="398" mass="40312">MSESTAVGAGPAGGSGMGSGLDSVRRRNLGRIVELVHQGGVQSRSALTRATGLNRSTVAALVTELASTGIVTESVPVGGQGVGRPSPLVSAGQRAVAFAANPELDAITVAAVRLGGEVLERVRREVDTTPTAAQATAIIAELVAELADRLPDEARGGGGIGLAIPGLVRDADGVVRLAPHLGWVDEPLVERLRAATDRAVFAANDASLGARAERTFGAGRGIDDLVYLNGGASGIGGGIIAGGRPVGGARGYAGEFGHTSATAAGNALEDAVRRSELLRVAGLTAGDDAVLEAALAEGIAADPAGAMREEVARQARTLGRALAGTVNILDPELVVLGGHLGIVLELASEELHDAVRERALVPPFEDVTIVRAELGQDLLLIGAAELAFDRLIADPAAW</sequence>
<dbReference type="Proteomes" id="UP000266915">
    <property type="component" value="Unassembled WGS sequence"/>
</dbReference>
<reference evidence="3 4" key="1">
    <citation type="submission" date="2018-11" db="EMBL/GenBank/DDBJ databases">
        <title>Sequencing the genomes of 1000 actinobacteria strains.</title>
        <authorList>
            <person name="Klenk H.-P."/>
        </authorList>
    </citation>
    <scope>NUCLEOTIDE SEQUENCE [LARGE SCALE GENOMIC DNA]</scope>
    <source>
        <strain evidence="3 4">DSM 14012</strain>
    </source>
</reference>
<comment type="caution">
    <text evidence="3">The sequence shown here is derived from an EMBL/GenBank/DDBJ whole genome shotgun (WGS) entry which is preliminary data.</text>
</comment>
<dbReference type="Pfam" id="PF00480">
    <property type="entry name" value="ROK"/>
    <property type="match status" value="1"/>
</dbReference>
<keyword evidence="3" id="KW-0418">Kinase</keyword>
<dbReference type="PANTHER" id="PTHR18964">
    <property type="entry name" value="ROK (REPRESSOR, ORF, KINASE) FAMILY"/>
    <property type="match status" value="1"/>
</dbReference>
<feature type="compositionally biased region" description="Gly residues" evidence="2">
    <location>
        <begin position="10"/>
        <end position="19"/>
    </location>
</feature>
<dbReference type="InterPro" id="IPR000600">
    <property type="entry name" value="ROK"/>
</dbReference>
<evidence type="ECO:0000256" key="1">
    <source>
        <dbReference type="ARBA" id="ARBA00006479"/>
    </source>
</evidence>
<evidence type="ECO:0000313" key="3">
    <source>
        <dbReference type="EMBL" id="ROR82774.1"/>
    </source>
</evidence>
<dbReference type="EMBL" id="RKHL01000001">
    <property type="protein sequence ID" value="ROR82774.1"/>
    <property type="molecule type" value="Genomic_DNA"/>
</dbReference>
<dbReference type="Gene3D" id="3.30.420.40">
    <property type="match status" value="2"/>
</dbReference>
<keyword evidence="4" id="KW-1185">Reference proteome</keyword>
<dbReference type="GO" id="GO:0016301">
    <property type="term" value="F:kinase activity"/>
    <property type="evidence" value="ECO:0007669"/>
    <property type="project" value="UniProtKB-KW"/>
</dbReference>